<dbReference type="AlphaFoldDB" id="A0A2D2CYD6"/>
<evidence type="ECO:0000256" key="1">
    <source>
        <dbReference type="ARBA" id="ARBA00022801"/>
    </source>
</evidence>
<evidence type="ECO:0000313" key="3">
    <source>
        <dbReference type="EMBL" id="ATQ67724.1"/>
    </source>
</evidence>
<accession>A0A2D2CYD6</accession>
<dbReference type="GO" id="GO:0016788">
    <property type="term" value="F:hydrolase activity, acting on ester bonds"/>
    <property type="evidence" value="ECO:0007669"/>
    <property type="project" value="UniProtKB-ARBA"/>
</dbReference>
<keyword evidence="1" id="KW-0378">Hydrolase</keyword>
<dbReference type="KEGG" id="mtw:CQW49_07340"/>
<evidence type="ECO:0000259" key="2">
    <source>
        <dbReference type="Pfam" id="PF03629"/>
    </source>
</evidence>
<dbReference type="RefSeq" id="WP_003612655.1">
    <property type="nucleotide sequence ID" value="NZ_ADVE02000001.1"/>
</dbReference>
<reference evidence="4" key="1">
    <citation type="submission" date="2017-10" db="EMBL/GenBank/DDBJ databases">
        <title>Completed PacBio SMRT sequence of Methylosinus trichosporium OB3b reveals presence of a third large plasmid.</title>
        <authorList>
            <person name="Charles T.C."/>
            <person name="Lynch M.D.J."/>
            <person name="Heil J.R."/>
            <person name="Cheng J."/>
        </authorList>
    </citation>
    <scope>NUCLEOTIDE SEQUENCE [LARGE SCALE GENOMIC DNA]</scope>
    <source>
        <strain evidence="4">OB3b</strain>
    </source>
</reference>
<proteinExistence type="predicted"/>
<dbReference type="SUPFAM" id="SSF52266">
    <property type="entry name" value="SGNH hydrolase"/>
    <property type="match status" value="1"/>
</dbReference>
<protein>
    <recommendedName>
        <fullName evidence="2">Sialate O-acetylesterase domain-containing protein</fullName>
    </recommendedName>
</protein>
<name>A0A2D2CYD6_METT3</name>
<evidence type="ECO:0000313" key="4">
    <source>
        <dbReference type="Proteomes" id="UP000230709"/>
    </source>
</evidence>
<dbReference type="Pfam" id="PF03629">
    <property type="entry name" value="SASA"/>
    <property type="match status" value="1"/>
</dbReference>
<dbReference type="Proteomes" id="UP000230709">
    <property type="component" value="Chromosome"/>
</dbReference>
<dbReference type="EMBL" id="CP023737">
    <property type="protein sequence ID" value="ATQ67724.1"/>
    <property type="molecule type" value="Genomic_DNA"/>
</dbReference>
<dbReference type="InterPro" id="IPR036514">
    <property type="entry name" value="SGNH_hydro_sf"/>
</dbReference>
<dbReference type="STRING" id="595536.GCA_000178815_03687"/>
<sequence>MAEAKTPLALVPPVSSLDTVVGVRDDGTGAQIVQLTTSNLAALLQLDAGGLVRSSWTQLETIVGSYDGQPARVLGDSGHHNDPVTSGHPQVDNEGDYGWVAASSAWQWLRGLSPTQADVAAAVAAEAALRTAADSSEQTARIAGDAAEATARAAADATEQGARIAGDAAEATARAAADATEQAARIAGDAALQSEVDTLSAELQAPLEAVSHLALYSGSGDITPIAASDIGQIILGVDRATGALVGDGVGETPVNRVLGAGGIMRYIGDGAITPIVTDSFGRILLGVDRETGEGVGLFAGGVSSSSGDPNATPAPIASVAKNHLLFYGQSLTVGAAAGAVLSTTQPYVNLTFSGGPRAWSGTDWDFASFKALVEDAVAPAPDGYSNRAETMCSGAANYASTCLALAGVAPSDHVILASTAGHGGYRIDQLAKGSAWYDNFKAHVTGAHLLDASHAVQTVGYGQGESDADDATPYASYYPALAQLRSDMDADIRAITGQSSPVYMLLYQSSYGARTHSDIALAHLHFAQSSDYAYLVAPTYAFPYADDHTHLTAVGYKWLGAYYGRAYAAIARGKKPVWLDPVSATVRGALVRVRFTVPTLPLVLDATNLASTTDKGFKVLDGASPATISSIAVSGSDVLITLSAAPSDVVTVRYALDALGAGISIVGGASGNLRDSTPDIITISGTDYPLYHVCPAFELVATKLGE</sequence>
<feature type="domain" description="Sialate O-acetylesterase" evidence="2">
    <location>
        <begin position="410"/>
        <end position="568"/>
    </location>
</feature>
<dbReference type="InterPro" id="IPR005181">
    <property type="entry name" value="SASA"/>
</dbReference>
<dbReference type="Gene3D" id="3.40.50.1110">
    <property type="entry name" value="SGNH hydrolase"/>
    <property type="match status" value="1"/>
</dbReference>
<keyword evidence="4" id="KW-1185">Reference proteome</keyword>
<organism evidence="3 4">
    <name type="scientific">Methylosinus trichosporium (strain ATCC 35070 / NCIMB 11131 / UNIQEM 75 / OB3b)</name>
    <dbReference type="NCBI Taxonomy" id="595536"/>
    <lineage>
        <taxon>Bacteria</taxon>
        <taxon>Pseudomonadati</taxon>
        <taxon>Pseudomonadota</taxon>
        <taxon>Alphaproteobacteria</taxon>
        <taxon>Hyphomicrobiales</taxon>
        <taxon>Methylocystaceae</taxon>
        <taxon>Methylosinus</taxon>
    </lineage>
</organism>
<gene>
    <name evidence="3" type="ORF">CQW49_07340</name>
</gene>